<evidence type="ECO:0000256" key="1">
    <source>
        <dbReference type="SAM" id="MobiDB-lite"/>
    </source>
</evidence>
<reference evidence="2" key="1">
    <citation type="submission" date="2021-02" db="EMBL/GenBank/DDBJ databases">
        <authorList>
            <person name="Bekaert M."/>
        </authorList>
    </citation>
    <scope>NUCLEOTIDE SEQUENCE</scope>
    <source>
        <strain evidence="2">IoA-00</strain>
    </source>
</reference>
<feature type="region of interest" description="Disordered" evidence="1">
    <location>
        <begin position="1"/>
        <end position="85"/>
    </location>
</feature>
<gene>
    <name evidence="2" type="ORF">LSAA_10694</name>
</gene>
<sequence>MRSRLPTHKPITCQGWTGNASKNISDGSPNSMSTQETMLTRQQISSNPSLGAPTSGSIQLPKSGIGEPLFKARNDTENNFSSFRREKPYLETEAFSGSSEIART</sequence>
<name>A0A7R8H9I3_LEPSM</name>
<evidence type="ECO:0000313" key="2">
    <source>
        <dbReference type="EMBL" id="CAF2956473.1"/>
    </source>
</evidence>
<dbReference type="EMBL" id="HG994584">
    <property type="protein sequence ID" value="CAF2956473.1"/>
    <property type="molecule type" value="Genomic_DNA"/>
</dbReference>
<dbReference type="AlphaFoldDB" id="A0A7R8H9I3"/>
<dbReference type="Proteomes" id="UP000675881">
    <property type="component" value="Chromosome 5"/>
</dbReference>
<organism evidence="2 3">
    <name type="scientific">Lepeophtheirus salmonis</name>
    <name type="common">Salmon louse</name>
    <name type="synonym">Caligus salmonis</name>
    <dbReference type="NCBI Taxonomy" id="72036"/>
    <lineage>
        <taxon>Eukaryota</taxon>
        <taxon>Metazoa</taxon>
        <taxon>Ecdysozoa</taxon>
        <taxon>Arthropoda</taxon>
        <taxon>Crustacea</taxon>
        <taxon>Multicrustacea</taxon>
        <taxon>Hexanauplia</taxon>
        <taxon>Copepoda</taxon>
        <taxon>Siphonostomatoida</taxon>
        <taxon>Caligidae</taxon>
        <taxon>Lepeophtheirus</taxon>
    </lineage>
</organism>
<proteinExistence type="predicted"/>
<feature type="compositionally biased region" description="Polar residues" evidence="1">
    <location>
        <begin position="14"/>
        <end position="60"/>
    </location>
</feature>
<keyword evidence="3" id="KW-1185">Reference proteome</keyword>
<protein>
    <submittedName>
        <fullName evidence="2">(salmon louse) hypothetical protein</fullName>
    </submittedName>
</protein>
<accession>A0A7R8H9I3</accession>
<evidence type="ECO:0000313" key="3">
    <source>
        <dbReference type="Proteomes" id="UP000675881"/>
    </source>
</evidence>